<dbReference type="PANTHER" id="PTHR11242">
    <property type="entry name" value="ARYL HYDROCARBON RECEPTOR INTERACTING PROTEIN RELATED"/>
    <property type="match status" value="1"/>
</dbReference>
<comment type="similarity">
    <text evidence="1">Belongs to the AHA1 family.</text>
</comment>
<evidence type="ECO:0000256" key="1">
    <source>
        <dbReference type="ARBA" id="ARBA00006817"/>
    </source>
</evidence>
<keyword evidence="3" id="KW-0802">TPR repeat</keyword>
<evidence type="ECO:0000313" key="6">
    <source>
        <dbReference type="EMBL" id="CDI76839.1"/>
    </source>
</evidence>
<evidence type="ECO:0000259" key="5">
    <source>
        <dbReference type="SMART" id="SM01000"/>
    </source>
</evidence>
<gene>
    <name evidence="6" type="ORF">EAH_00019950</name>
</gene>
<dbReference type="OrthoDB" id="354472at2759"/>
<evidence type="ECO:0000256" key="4">
    <source>
        <dbReference type="SAM" id="MobiDB-lite"/>
    </source>
</evidence>
<dbReference type="InterPro" id="IPR036338">
    <property type="entry name" value="Aha1"/>
</dbReference>
<dbReference type="SMART" id="SM01000">
    <property type="entry name" value="Aha1_N"/>
    <property type="match status" value="1"/>
</dbReference>
<dbReference type="SUPFAM" id="SSF48452">
    <property type="entry name" value="TPR-like"/>
    <property type="match status" value="1"/>
</dbReference>
<dbReference type="Proteomes" id="UP000018050">
    <property type="component" value="Unassembled WGS sequence"/>
</dbReference>
<accession>U6GE31</accession>
<dbReference type="OMA" id="NMSICYS"/>
<feature type="region of interest" description="Disordered" evidence="4">
    <location>
        <begin position="232"/>
        <end position="282"/>
    </location>
</feature>
<feature type="compositionally biased region" description="Pro residues" evidence="4">
    <location>
        <begin position="10"/>
        <end position="19"/>
    </location>
</feature>
<proteinExistence type="inferred from homology"/>
<dbReference type="AlphaFoldDB" id="U6GE31"/>
<sequence length="486" mass="51555">MSLTEGITPGPSPPLPVGPPGGAGMGEEGTEGAPGGPPGAPSGAPRDEDTCSDASSMSADELLTPEEHLKAAIDLKDEGNGLFKGGQYEEALAKYKAGVKHLKGATASEAIAVSVQLSSNSCMCCLKLQRWQQAIAAANEVLSKEPQNPKALYRRALAKSSLGELSDAKDDLMAVLAVDKTNAEARKEFMRVREKIQAAKAEDKKLGVLSVSLSLSCGEPEESFDTWLEKKTEAEEKEREEKQKGQAKVDSPQGGLQRRKSKGDSSRSSSSSSSSSSSVMEIDEEDAAIINETKKMDVSPWARTRFAERLQEASANCGDATNASPEALLEVCRKATEAFKSGGLKDDKGMQELLKGCFTTTIETKSVGDVTGDAHLAVVRGSRRVFFDLKCSIQLNICCSCSKGPLGEAAAESGSLGNYESQGTLNLPDVSSADGSGMSWLDGSSLSFTKPPPNHFKPMVDEAVQKYKESLVDKIQAFLDDCKALP</sequence>
<dbReference type="VEuPathDB" id="ToxoDB:EAH_00019950"/>
<dbReference type="GO" id="GO:0051087">
    <property type="term" value="F:protein-folding chaperone binding"/>
    <property type="evidence" value="ECO:0007669"/>
    <property type="project" value="InterPro"/>
</dbReference>
<dbReference type="Gene3D" id="1.25.40.10">
    <property type="entry name" value="Tetratricopeptide repeat domain"/>
    <property type="match status" value="1"/>
</dbReference>
<keyword evidence="2" id="KW-0677">Repeat</keyword>
<evidence type="ECO:0000313" key="7">
    <source>
        <dbReference type="Proteomes" id="UP000018050"/>
    </source>
</evidence>
<name>U6GE31_EIMAC</name>
<feature type="compositionally biased region" description="Basic and acidic residues" evidence="4">
    <location>
        <begin position="232"/>
        <end position="244"/>
    </location>
</feature>
<dbReference type="SMART" id="SM00028">
    <property type="entry name" value="TPR"/>
    <property type="match status" value="3"/>
</dbReference>
<feature type="compositionally biased region" description="Low complexity" evidence="4">
    <location>
        <begin position="266"/>
        <end position="278"/>
    </location>
</feature>
<keyword evidence="7" id="KW-1185">Reference proteome</keyword>
<dbReference type="Gene3D" id="3.15.10.20">
    <property type="entry name" value="Activator of Hsp90 ATPase Aha1, N-terminal domain"/>
    <property type="match status" value="1"/>
</dbReference>
<dbReference type="InterPro" id="IPR039663">
    <property type="entry name" value="AIP/AIPL1/TTC9"/>
</dbReference>
<feature type="region of interest" description="Disordered" evidence="4">
    <location>
        <begin position="1"/>
        <end position="63"/>
    </location>
</feature>
<reference evidence="6" key="2">
    <citation type="submission" date="2013-10" db="EMBL/GenBank/DDBJ databases">
        <authorList>
            <person name="Aslett M."/>
        </authorList>
    </citation>
    <scope>NUCLEOTIDE SEQUENCE [LARGE SCALE GENOMIC DNA]</scope>
    <source>
        <strain evidence="6">Houghton</strain>
    </source>
</reference>
<dbReference type="Pfam" id="PF09229">
    <property type="entry name" value="Aha1_N"/>
    <property type="match status" value="1"/>
</dbReference>
<evidence type="ECO:0000256" key="3">
    <source>
        <dbReference type="ARBA" id="ARBA00022803"/>
    </source>
</evidence>
<dbReference type="GO" id="GO:0001671">
    <property type="term" value="F:ATPase activator activity"/>
    <property type="evidence" value="ECO:0007669"/>
    <property type="project" value="InterPro"/>
</dbReference>
<dbReference type="SUPFAM" id="SSF103111">
    <property type="entry name" value="Activator of Hsp90 ATPase, Aha1"/>
    <property type="match status" value="1"/>
</dbReference>
<dbReference type="InterPro" id="IPR015310">
    <property type="entry name" value="AHSA1-like_N"/>
</dbReference>
<dbReference type="InterPro" id="IPR011990">
    <property type="entry name" value="TPR-like_helical_dom_sf"/>
</dbReference>
<dbReference type="GeneID" id="25270065"/>
<dbReference type="InterPro" id="IPR019734">
    <property type="entry name" value="TPR_rpt"/>
</dbReference>
<dbReference type="RefSeq" id="XP_013252697.1">
    <property type="nucleotide sequence ID" value="XM_013397243.1"/>
</dbReference>
<protein>
    <submittedName>
        <fullName evidence="6">Sperm-associated antigen 1, related</fullName>
    </submittedName>
</protein>
<dbReference type="PANTHER" id="PTHR11242:SF0">
    <property type="entry name" value="TPR_REGION DOMAIN-CONTAINING PROTEIN"/>
    <property type="match status" value="1"/>
</dbReference>
<feature type="domain" description="Activator of Hsp90 ATPase AHSA1-like N-terminal" evidence="5">
    <location>
        <begin position="297"/>
        <end position="474"/>
    </location>
</feature>
<reference evidence="6" key="1">
    <citation type="submission" date="2013-10" db="EMBL/GenBank/DDBJ databases">
        <title>Genomic analysis of the causative agents of coccidiosis in chickens.</title>
        <authorList>
            <person name="Reid A.J."/>
            <person name="Blake D."/>
            <person name="Billington K."/>
            <person name="Browne H."/>
            <person name="Dunn M."/>
            <person name="Hung S."/>
            <person name="Kawahara F."/>
            <person name="Miranda-Saavedra D."/>
            <person name="Mourier T."/>
            <person name="Nagra H."/>
            <person name="Otto T.D."/>
            <person name="Rawlings N."/>
            <person name="Sanchez A."/>
            <person name="Sanders M."/>
            <person name="Subramaniam C."/>
            <person name="Tay Y."/>
            <person name="Dear P."/>
            <person name="Doerig C."/>
            <person name="Gruber A."/>
            <person name="Parkinson J."/>
            <person name="Shirley M."/>
            <person name="Wan K.L."/>
            <person name="Berriman M."/>
            <person name="Tomley F."/>
            <person name="Pain A."/>
        </authorList>
    </citation>
    <scope>NUCLEOTIDE SEQUENCE [LARGE SCALE GENOMIC DNA]</scope>
    <source>
        <strain evidence="6">Houghton</strain>
    </source>
</reference>
<evidence type="ECO:0000256" key="2">
    <source>
        <dbReference type="ARBA" id="ARBA00022737"/>
    </source>
</evidence>
<dbReference type="EMBL" id="HG670473">
    <property type="protein sequence ID" value="CDI76839.1"/>
    <property type="molecule type" value="Genomic_DNA"/>
</dbReference>
<organism evidence="6 7">
    <name type="scientific">Eimeria acervulina</name>
    <name type="common">Coccidian parasite</name>
    <dbReference type="NCBI Taxonomy" id="5801"/>
    <lineage>
        <taxon>Eukaryota</taxon>
        <taxon>Sar</taxon>
        <taxon>Alveolata</taxon>
        <taxon>Apicomplexa</taxon>
        <taxon>Conoidasida</taxon>
        <taxon>Coccidia</taxon>
        <taxon>Eucoccidiorida</taxon>
        <taxon>Eimeriorina</taxon>
        <taxon>Eimeriidae</taxon>
        <taxon>Eimeria</taxon>
    </lineage>
</organism>